<dbReference type="RefSeq" id="WP_054304706.1">
    <property type="nucleotide sequence ID" value="NZ_BMYI01000019.1"/>
</dbReference>
<organism evidence="1 2">
    <name type="scientific">Gemmobacter nanjingensis</name>
    <dbReference type="NCBI Taxonomy" id="488454"/>
    <lineage>
        <taxon>Bacteria</taxon>
        <taxon>Pseudomonadati</taxon>
        <taxon>Pseudomonadota</taxon>
        <taxon>Alphaproteobacteria</taxon>
        <taxon>Rhodobacterales</taxon>
        <taxon>Paracoccaceae</taxon>
        <taxon>Gemmobacter</taxon>
    </lineage>
</organism>
<dbReference type="InterPro" id="IPR027417">
    <property type="entry name" value="P-loop_NTPase"/>
</dbReference>
<accession>A0ABQ3FRE2</accession>
<proteinExistence type="predicted"/>
<evidence type="ECO:0008006" key="3">
    <source>
        <dbReference type="Google" id="ProtNLM"/>
    </source>
</evidence>
<sequence>MRTIWIHIGSHKTGTTTLQSALKAAGRKDALQGMSYCHPVGKINSNALIDVTGKGEDMRWTLNPLILKRRIPEEGDCIISAERLFWLDDQAEIARIAKILRRRFDRIMVVAYLRRQDLLAVSFRKTTVATQVGRRFFGDRIGAFPEYQPHMDRYFCYAEKLQLWENVFGAENVIVRKYDKKHLVGGDTVTDFCSLLGIDSKIAVKEQNTKWNRSQLLVGMWLQARNHDCKDVPRIIADIEDDQQLMPARSEAIAFMQRFAASNALLARKYDPEGLPGYFDDDFSRFPEQGNDDLSTLTISLDDIEKRLIQA</sequence>
<protein>
    <recommendedName>
        <fullName evidence="3">Sulfotransferase family protein</fullName>
    </recommendedName>
</protein>
<evidence type="ECO:0000313" key="1">
    <source>
        <dbReference type="EMBL" id="GHC36006.1"/>
    </source>
</evidence>
<gene>
    <name evidence="1" type="ORF">GCM10007291_41760</name>
</gene>
<reference evidence="2" key="1">
    <citation type="journal article" date="2019" name="Int. J. Syst. Evol. Microbiol.">
        <title>The Global Catalogue of Microorganisms (GCM) 10K type strain sequencing project: providing services to taxonomists for standard genome sequencing and annotation.</title>
        <authorList>
            <consortium name="The Broad Institute Genomics Platform"/>
            <consortium name="The Broad Institute Genome Sequencing Center for Infectious Disease"/>
            <person name="Wu L."/>
            <person name="Ma J."/>
        </authorList>
    </citation>
    <scope>NUCLEOTIDE SEQUENCE [LARGE SCALE GENOMIC DNA]</scope>
    <source>
        <strain evidence="2">KCTC 23298</strain>
    </source>
</reference>
<dbReference type="Gene3D" id="3.40.50.300">
    <property type="entry name" value="P-loop containing nucleotide triphosphate hydrolases"/>
    <property type="match status" value="1"/>
</dbReference>
<keyword evidence="2" id="KW-1185">Reference proteome</keyword>
<comment type="caution">
    <text evidence="1">The sequence shown here is derived from an EMBL/GenBank/DDBJ whole genome shotgun (WGS) entry which is preliminary data.</text>
</comment>
<dbReference type="SUPFAM" id="SSF52540">
    <property type="entry name" value="P-loop containing nucleoside triphosphate hydrolases"/>
    <property type="match status" value="1"/>
</dbReference>
<name>A0ABQ3FRE2_9RHOB</name>
<evidence type="ECO:0000313" key="2">
    <source>
        <dbReference type="Proteomes" id="UP000658305"/>
    </source>
</evidence>
<dbReference type="EMBL" id="BMYI01000019">
    <property type="protein sequence ID" value="GHC36006.1"/>
    <property type="molecule type" value="Genomic_DNA"/>
</dbReference>
<dbReference type="Proteomes" id="UP000658305">
    <property type="component" value="Unassembled WGS sequence"/>
</dbReference>